<dbReference type="Gene3D" id="3.40.190.100">
    <property type="entry name" value="Glycine betaine-binding periplasmic protein, domain 2"/>
    <property type="match status" value="1"/>
</dbReference>
<dbReference type="Proteomes" id="UP001236652">
    <property type="component" value="Chromosome"/>
</dbReference>
<keyword evidence="2" id="KW-0813">Transport</keyword>
<dbReference type="CDD" id="cd13639">
    <property type="entry name" value="PBP2_OpuAC_like"/>
    <property type="match status" value="1"/>
</dbReference>
<feature type="chain" id="PRO_5045544572" evidence="5">
    <location>
        <begin position="22"/>
        <end position="292"/>
    </location>
</feature>
<dbReference type="PANTHER" id="PTHR47737">
    <property type="entry name" value="GLYCINE BETAINE/PROLINE BETAINE TRANSPORT SYSTEM PERMEASE PROTEIN PROW"/>
    <property type="match status" value="1"/>
</dbReference>
<evidence type="ECO:0000256" key="2">
    <source>
        <dbReference type="ARBA" id="ARBA00022448"/>
    </source>
</evidence>
<evidence type="ECO:0000256" key="1">
    <source>
        <dbReference type="ARBA" id="ARBA00004236"/>
    </source>
</evidence>
<evidence type="ECO:0000313" key="8">
    <source>
        <dbReference type="Proteomes" id="UP001236652"/>
    </source>
</evidence>
<dbReference type="SUPFAM" id="SSF53850">
    <property type="entry name" value="Periplasmic binding protein-like II"/>
    <property type="match status" value="1"/>
</dbReference>
<keyword evidence="8" id="KW-1185">Reference proteome</keyword>
<evidence type="ECO:0000259" key="6">
    <source>
        <dbReference type="Pfam" id="PF04069"/>
    </source>
</evidence>
<dbReference type="Pfam" id="PF04069">
    <property type="entry name" value="OpuAC"/>
    <property type="match status" value="1"/>
</dbReference>
<reference evidence="7 8" key="1">
    <citation type="submission" date="2023-05" db="EMBL/GenBank/DDBJ databases">
        <title>Comparative genomics reveals the evidence of polycyclic aromatic hydrocarbons degradation in moderately halophilic genus Pontibacillus.</title>
        <authorList>
            <person name="Yang H."/>
            <person name="Qian Z."/>
        </authorList>
    </citation>
    <scope>NUCLEOTIDE SEQUENCE [LARGE SCALE GENOMIC DNA]</scope>
    <source>
        <strain evidence="8">HN14</strain>
    </source>
</reference>
<protein>
    <submittedName>
        <fullName evidence="7">Glycine betaine ABC transporter substrate-binding protein</fullName>
    </submittedName>
</protein>
<keyword evidence="3" id="KW-1003">Cell membrane</keyword>
<dbReference type="Gene3D" id="3.10.105.10">
    <property type="entry name" value="Dipeptide-binding Protein, Domain 3"/>
    <property type="match status" value="2"/>
</dbReference>
<evidence type="ECO:0000313" key="7">
    <source>
        <dbReference type="EMBL" id="WIF97723.1"/>
    </source>
</evidence>
<gene>
    <name evidence="7" type="ORF">QNI29_18660</name>
</gene>
<sequence>MKSWKKQWSMLLTIVMITVLTACGSTNEAGGEEESNKELTIGQISWAENIAVTNMWKVILEDKGYEVELENLNMGSTMAALKSGDLDASLEIWLPVQDANYLESYQDTVNFSDATWYDNAKVGLVVPEYLDEVNSIEDLNEHKEMFEGNIVGFDPGAGTMEVTEQLIQDYDLDYVLQSSSEPAMLAEIGEAVKNEEPIVAPLWSPHWIFSKYDLKFLEDPKKTYGGVEKIHHATRQGFADDHPEVSEWLKNWKMNDQQIGELINVVENSEEPIDGAREWVEENEELIGEWVK</sequence>
<keyword evidence="5" id="KW-0732">Signal</keyword>
<dbReference type="RefSeq" id="WP_231417893.1">
    <property type="nucleotide sequence ID" value="NZ_CP126446.1"/>
</dbReference>
<proteinExistence type="predicted"/>
<keyword evidence="4" id="KW-0472">Membrane</keyword>
<organism evidence="7 8">
    <name type="scientific">Pontibacillus chungwhensis</name>
    <dbReference type="NCBI Taxonomy" id="265426"/>
    <lineage>
        <taxon>Bacteria</taxon>
        <taxon>Bacillati</taxon>
        <taxon>Bacillota</taxon>
        <taxon>Bacilli</taxon>
        <taxon>Bacillales</taxon>
        <taxon>Bacillaceae</taxon>
        <taxon>Pontibacillus</taxon>
    </lineage>
</organism>
<dbReference type="PANTHER" id="PTHR47737:SF1">
    <property type="entry name" value="GLYCINE BETAINE_PROLINE BETAINE TRANSPORT SYSTEM PERMEASE PROTEIN PROW"/>
    <property type="match status" value="1"/>
</dbReference>
<evidence type="ECO:0000256" key="5">
    <source>
        <dbReference type="SAM" id="SignalP"/>
    </source>
</evidence>
<evidence type="ECO:0000256" key="4">
    <source>
        <dbReference type="ARBA" id="ARBA00023136"/>
    </source>
</evidence>
<accession>A0ABY8UX15</accession>
<dbReference type="PROSITE" id="PS51257">
    <property type="entry name" value="PROKAR_LIPOPROTEIN"/>
    <property type="match status" value="1"/>
</dbReference>
<dbReference type="EMBL" id="CP126446">
    <property type="protein sequence ID" value="WIF97723.1"/>
    <property type="molecule type" value="Genomic_DNA"/>
</dbReference>
<dbReference type="InterPro" id="IPR007210">
    <property type="entry name" value="ABC_Gly_betaine_transp_sub-bd"/>
</dbReference>
<evidence type="ECO:0000256" key="3">
    <source>
        <dbReference type="ARBA" id="ARBA00022475"/>
    </source>
</evidence>
<comment type="subcellular location">
    <subcellularLocation>
        <location evidence="1">Cell membrane</location>
    </subcellularLocation>
</comment>
<feature type="domain" description="ABC-type glycine betaine transport system substrate-binding" evidence="6">
    <location>
        <begin position="37"/>
        <end position="282"/>
    </location>
</feature>
<name>A0ABY8UX15_9BACI</name>
<feature type="signal peptide" evidence="5">
    <location>
        <begin position="1"/>
        <end position="21"/>
    </location>
</feature>